<feature type="compositionally biased region" description="Polar residues" evidence="1">
    <location>
        <begin position="163"/>
        <end position="173"/>
    </location>
</feature>
<gene>
    <name evidence="2" type="ORF">AM593_03488</name>
</gene>
<evidence type="ECO:0000256" key="1">
    <source>
        <dbReference type="SAM" id="MobiDB-lite"/>
    </source>
</evidence>
<evidence type="ECO:0000313" key="3">
    <source>
        <dbReference type="Proteomes" id="UP000266721"/>
    </source>
</evidence>
<feature type="non-terminal residue" evidence="2">
    <location>
        <position position="181"/>
    </location>
</feature>
<feature type="compositionally biased region" description="Basic and acidic residues" evidence="1">
    <location>
        <begin position="147"/>
        <end position="162"/>
    </location>
</feature>
<dbReference type="EMBL" id="KV586005">
    <property type="protein sequence ID" value="OPL32912.1"/>
    <property type="molecule type" value="Genomic_DNA"/>
</dbReference>
<keyword evidence="3" id="KW-1185">Reference proteome</keyword>
<accession>A0A3L5TSN5</accession>
<dbReference type="AlphaFoldDB" id="A0A3L5TSN5"/>
<comment type="caution">
    <text evidence="2">The sequence shown here is derived from an EMBL/GenBank/DDBJ whole genome shotgun (WGS) entry which is preliminary data.</text>
</comment>
<proteinExistence type="predicted"/>
<dbReference type="Proteomes" id="UP000266721">
    <property type="component" value="Unassembled WGS sequence"/>
</dbReference>
<sequence length="181" mass="20682">MQIQVPSDWDTATLVDSIEVMCEQYTSDMPVKITSFSTEDVEILAEIWKMIMTKAGSLQKEIRRFIHELVTLSGIRAQNEQLDIKIIMDEEETKRAFPGLHQLFTDVQGPTAHLEQLPNDFETNSHIEHPDSEDSNSIYRESPALLNEDKTKEKQQNSKDTLETASRQTSNDQNNDHCGDT</sequence>
<feature type="non-terminal residue" evidence="2">
    <location>
        <position position="1"/>
    </location>
</feature>
<protein>
    <submittedName>
        <fullName evidence="2">Uncharacterized protein</fullName>
    </submittedName>
</protein>
<name>A0A3L5TSN5_MYTGA</name>
<organism evidence="2 3">
    <name type="scientific">Mytilus galloprovincialis</name>
    <name type="common">Mediterranean mussel</name>
    <dbReference type="NCBI Taxonomy" id="29158"/>
    <lineage>
        <taxon>Eukaryota</taxon>
        <taxon>Metazoa</taxon>
        <taxon>Spiralia</taxon>
        <taxon>Lophotrochozoa</taxon>
        <taxon>Mollusca</taxon>
        <taxon>Bivalvia</taxon>
        <taxon>Autobranchia</taxon>
        <taxon>Pteriomorphia</taxon>
        <taxon>Mytilida</taxon>
        <taxon>Mytiloidea</taxon>
        <taxon>Mytilidae</taxon>
        <taxon>Mytilinae</taxon>
        <taxon>Mytilus</taxon>
    </lineage>
</organism>
<evidence type="ECO:0000313" key="2">
    <source>
        <dbReference type="EMBL" id="OPL32912.1"/>
    </source>
</evidence>
<feature type="region of interest" description="Disordered" evidence="1">
    <location>
        <begin position="122"/>
        <end position="181"/>
    </location>
</feature>
<reference evidence="2 3" key="1">
    <citation type="journal article" date="2016" name="PLoS ONE">
        <title>A First Insight into the Genome of the Filter-Feeder Mussel Mytilus galloprovincialis.</title>
        <authorList>
            <person name="Murgarella M."/>
            <person name="Puiu D."/>
            <person name="Novoa B."/>
            <person name="Figueras A."/>
            <person name="Posada D."/>
            <person name="Canchaya C."/>
        </authorList>
    </citation>
    <scope>NUCLEOTIDE SEQUENCE [LARGE SCALE GENOMIC DNA]</scope>
    <source>
        <tissue evidence="2">Muscle</tissue>
    </source>
</reference>
<feature type="compositionally biased region" description="Basic and acidic residues" evidence="1">
    <location>
        <begin position="123"/>
        <end position="132"/>
    </location>
</feature>